<dbReference type="InParanoid" id="E3NK09"/>
<keyword evidence="3" id="KW-1185">Reference proteome</keyword>
<dbReference type="HOGENOM" id="CLU_030831_3_3_1"/>
<dbReference type="Pfam" id="PF00646">
    <property type="entry name" value="F-box"/>
    <property type="match status" value="1"/>
</dbReference>
<dbReference type="InterPro" id="IPR041426">
    <property type="entry name" value="Mos1_HTH"/>
</dbReference>
<feature type="domain" description="F-box" evidence="1">
    <location>
        <begin position="71"/>
        <end position="123"/>
    </location>
</feature>
<accession>E3NK09</accession>
<sequence length="353" mass="41668">MTDFIINNQITLRGCILYEFTRGNKPFKTYQKLMKTLGDDSMTYPEFEFWFMRFARGNFDLDYDFSLEPKKRKITDLPVEIFEKVGDSLDFVDRVNLRVVSKDIQFLVDNWNPKVSDFTYYGFDYWTIVQNSKIYRFESWKRPDSDKPLPIVVRILKNRKLRLQKLTVYPNANWEIVEEELRKSSTKLHVSHLTVENSDYPIDIRLLAPESLEEVSLFINEKSVKKFNEILHSEQCKQLKMLTISTDLSPSNFPFESFIGYPRFTIMFKYPNSGVDVAEFIKKLIKCAQLKSCKLDCGFYDDKPNWESIKELLSEKDTMVPDCPNIRRYPIQGSTDFYEINIGKNCVSVERKS</sequence>
<dbReference type="Gene3D" id="1.10.10.1450">
    <property type="match status" value="1"/>
</dbReference>
<name>E3NK09_CAERE</name>
<organism evidence="3">
    <name type="scientific">Caenorhabditis remanei</name>
    <name type="common">Caenorhabditis vulgaris</name>
    <dbReference type="NCBI Taxonomy" id="31234"/>
    <lineage>
        <taxon>Eukaryota</taxon>
        <taxon>Metazoa</taxon>
        <taxon>Ecdysozoa</taxon>
        <taxon>Nematoda</taxon>
        <taxon>Chromadorea</taxon>
        <taxon>Rhabditida</taxon>
        <taxon>Rhabditina</taxon>
        <taxon>Rhabditomorpha</taxon>
        <taxon>Rhabditoidea</taxon>
        <taxon>Rhabditidae</taxon>
        <taxon>Peloderinae</taxon>
        <taxon>Caenorhabditis</taxon>
    </lineage>
</organism>
<dbReference type="Proteomes" id="UP000008281">
    <property type="component" value="Unassembled WGS sequence"/>
</dbReference>
<dbReference type="InterPro" id="IPR002900">
    <property type="entry name" value="DUF38/FTH_CAE_spp"/>
</dbReference>
<dbReference type="Pfam" id="PF17906">
    <property type="entry name" value="HTH_48"/>
    <property type="match status" value="1"/>
</dbReference>
<dbReference type="PROSITE" id="PS50181">
    <property type="entry name" value="FBOX"/>
    <property type="match status" value="1"/>
</dbReference>
<proteinExistence type="predicted"/>
<evidence type="ECO:0000259" key="1">
    <source>
        <dbReference type="PROSITE" id="PS50181"/>
    </source>
</evidence>
<dbReference type="InterPro" id="IPR001810">
    <property type="entry name" value="F-box_dom"/>
</dbReference>
<evidence type="ECO:0000313" key="3">
    <source>
        <dbReference type="Proteomes" id="UP000008281"/>
    </source>
</evidence>
<dbReference type="CDD" id="cd22150">
    <property type="entry name" value="F-box_CeFBXA-like"/>
    <property type="match status" value="1"/>
</dbReference>
<dbReference type="OMA" id="FYEINIG"/>
<dbReference type="EMBL" id="DS268773">
    <property type="protein sequence ID" value="EFP01576.1"/>
    <property type="molecule type" value="Genomic_DNA"/>
</dbReference>
<reference evidence="2" key="1">
    <citation type="submission" date="2007-07" db="EMBL/GenBank/DDBJ databases">
        <title>PCAP assembly of the Caenorhabditis remanei genome.</title>
        <authorList>
            <consortium name="The Caenorhabditis remanei Sequencing Consortium"/>
            <person name="Wilson R.K."/>
        </authorList>
    </citation>
    <scope>NUCLEOTIDE SEQUENCE [LARGE SCALE GENOMIC DNA]</scope>
    <source>
        <strain evidence="2">PB4641</strain>
    </source>
</reference>
<gene>
    <name evidence="2" type="ORF">CRE_25935</name>
</gene>
<protein>
    <recommendedName>
        <fullName evidence="1">F-box domain-containing protein</fullName>
    </recommendedName>
</protein>
<dbReference type="OrthoDB" id="10034054at2759"/>
<dbReference type="Pfam" id="PF01827">
    <property type="entry name" value="FTH"/>
    <property type="match status" value="1"/>
</dbReference>
<dbReference type="eggNOG" id="ENOG502TJV3">
    <property type="taxonomic scope" value="Eukaryota"/>
</dbReference>
<dbReference type="AlphaFoldDB" id="E3NK09"/>
<evidence type="ECO:0000313" key="2">
    <source>
        <dbReference type="EMBL" id="EFP01576.1"/>
    </source>
</evidence>